<organism evidence="2 3">
    <name type="scientific">Porphyra umbilicalis</name>
    <name type="common">Purple laver</name>
    <name type="synonym">Red alga</name>
    <dbReference type="NCBI Taxonomy" id="2786"/>
    <lineage>
        <taxon>Eukaryota</taxon>
        <taxon>Rhodophyta</taxon>
        <taxon>Bangiophyceae</taxon>
        <taxon>Bangiales</taxon>
        <taxon>Bangiaceae</taxon>
        <taxon>Porphyra</taxon>
    </lineage>
</organism>
<name>A0A1X6NI75_PORUM</name>
<gene>
    <name evidence="2" type="ORF">BU14_3181s0001</name>
</gene>
<feature type="compositionally biased region" description="Low complexity" evidence="1">
    <location>
        <begin position="10"/>
        <end position="23"/>
    </location>
</feature>
<protein>
    <submittedName>
        <fullName evidence="2">Uncharacterized protein</fullName>
    </submittedName>
</protein>
<sequence>MRRRLPTCGPTASRRATTPTAATPRRRLPRGGSSRPCRRGGTGGRQAPSGSTTSAWSLRAASLGATAPARRRCRGWTCGTGCRAPATRPSTTRGGTACPTRRGRGTTLAPSLPTGSCGWRAAATRAGRAFSTPSFWKSTCTPLRRAAGARSGWRGTSPPRARRRPRRSLTGGGGCCSPAGRAMETPTM</sequence>
<reference evidence="2 3" key="1">
    <citation type="submission" date="2017-03" db="EMBL/GenBank/DDBJ databases">
        <title>WGS assembly of Porphyra umbilicalis.</title>
        <authorList>
            <person name="Brawley S.H."/>
            <person name="Blouin N.A."/>
            <person name="Ficko-Blean E."/>
            <person name="Wheeler G.L."/>
            <person name="Lohr M."/>
            <person name="Goodson H.V."/>
            <person name="Jenkins J.W."/>
            <person name="Blaby-Haas C.E."/>
            <person name="Helliwell K.E."/>
            <person name="Chan C."/>
            <person name="Marriage T."/>
            <person name="Bhattacharya D."/>
            <person name="Klein A.S."/>
            <person name="Badis Y."/>
            <person name="Brodie J."/>
            <person name="Cao Y."/>
            <person name="Collen J."/>
            <person name="Dittami S.M."/>
            <person name="Gachon C.M."/>
            <person name="Green B.R."/>
            <person name="Karpowicz S."/>
            <person name="Kim J.W."/>
            <person name="Kudahl U."/>
            <person name="Lin S."/>
            <person name="Michel G."/>
            <person name="Mittag M."/>
            <person name="Olson B.J."/>
            <person name="Pangilinan J."/>
            <person name="Peng Y."/>
            <person name="Qiu H."/>
            <person name="Shu S."/>
            <person name="Singer J.T."/>
            <person name="Smith A.G."/>
            <person name="Sprecher B.N."/>
            <person name="Wagner V."/>
            <person name="Wang W."/>
            <person name="Wang Z.-Y."/>
            <person name="Yan J."/>
            <person name="Yarish C."/>
            <person name="Zoeuner-Riek S."/>
            <person name="Zhuang Y."/>
            <person name="Zou Y."/>
            <person name="Lindquist E.A."/>
            <person name="Grimwood J."/>
            <person name="Barry K."/>
            <person name="Rokhsar D.S."/>
            <person name="Schmutz J."/>
            <person name="Stiller J.W."/>
            <person name="Grossman A.R."/>
            <person name="Prochnik S.E."/>
        </authorList>
    </citation>
    <scope>NUCLEOTIDE SEQUENCE [LARGE SCALE GENOMIC DNA]</scope>
    <source>
        <strain evidence="2">4086291</strain>
    </source>
</reference>
<proteinExistence type="predicted"/>
<accession>A0A1X6NI75</accession>
<evidence type="ECO:0000256" key="1">
    <source>
        <dbReference type="SAM" id="MobiDB-lite"/>
    </source>
</evidence>
<feature type="region of interest" description="Disordered" evidence="1">
    <location>
        <begin position="146"/>
        <end position="188"/>
    </location>
</feature>
<feature type="region of interest" description="Disordered" evidence="1">
    <location>
        <begin position="1"/>
        <end position="55"/>
    </location>
</feature>
<feature type="compositionally biased region" description="Low complexity" evidence="1">
    <location>
        <begin position="146"/>
        <end position="159"/>
    </location>
</feature>
<keyword evidence="3" id="KW-1185">Reference proteome</keyword>
<dbReference type="Proteomes" id="UP000218209">
    <property type="component" value="Unassembled WGS sequence"/>
</dbReference>
<dbReference type="EMBL" id="KV920874">
    <property type="protein sequence ID" value="OSX68230.1"/>
    <property type="molecule type" value="Genomic_DNA"/>
</dbReference>
<evidence type="ECO:0000313" key="2">
    <source>
        <dbReference type="EMBL" id="OSX68230.1"/>
    </source>
</evidence>
<feature type="region of interest" description="Disordered" evidence="1">
    <location>
        <begin position="84"/>
        <end position="112"/>
    </location>
</feature>
<evidence type="ECO:0000313" key="3">
    <source>
        <dbReference type="Proteomes" id="UP000218209"/>
    </source>
</evidence>
<dbReference type="AlphaFoldDB" id="A0A1X6NI75"/>